<protein>
    <submittedName>
        <fullName evidence="1">Uncharacterized protein</fullName>
    </submittedName>
</protein>
<organism evidence="1">
    <name type="scientific">Arundo donax</name>
    <name type="common">Giant reed</name>
    <name type="synonym">Donax arundinaceus</name>
    <dbReference type="NCBI Taxonomy" id="35708"/>
    <lineage>
        <taxon>Eukaryota</taxon>
        <taxon>Viridiplantae</taxon>
        <taxon>Streptophyta</taxon>
        <taxon>Embryophyta</taxon>
        <taxon>Tracheophyta</taxon>
        <taxon>Spermatophyta</taxon>
        <taxon>Magnoliopsida</taxon>
        <taxon>Liliopsida</taxon>
        <taxon>Poales</taxon>
        <taxon>Poaceae</taxon>
        <taxon>PACMAD clade</taxon>
        <taxon>Arundinoideae</taxon>
        <taxon>Arundineae</taxon>
        <taxon>Arundo</taxon>
    </lineage>
</organism>
<reference evidence="1" key="2">
    <citation type="journal article" date="2015" name="Data Brief">
        <title>Shoot transcriptome of the giant reed, Arundo donax.</title>
        <authorList>
            <person name="Barrero R.A."/>
            <person name="Guerrero F.D."/>
            <person name="Moolhuijzen P."/>
            <person name="Goolsby J.A."/>
            <person name="Tidwell J."/>
            <person name="Bellgard S.E."/>
            <person name="Bellgard M.I."/>
        </authorList>
    </citation>
    <scope>NUCLEOTIDE SEQUENCE</scope>
    <source>
        <tissue evidence="1">Shoot tissue taken approximately 20 cm above the soil surface</tissue>
    </source>
</reference>
<sequence>MDNPDTTLQRIALGVFGGYGNANTNGTVGVFGGGSFSPNLDEELPPY</sequence>
<name>A0A0A9FX28_ARUDO</name>
<accession>A0A0A9FX28</accession>
<reference evidence="1" key="1">
    <citation type="submission" date="2014-09" db="EMBL/GenBank/DDBJ databases">
        <authorList>
            <person name="Magalhaes I.L.F."/>
            <person name="Oliveira U."/>
            <person name="Santos F.R."/>
            <person name="Vidigal T.H.D.A."/>
            <person name="Brescovit A.D."/>
            <person name="Santos A.J."/>
        </authorList>
    </citation>
    <scope>NUCLEOTIDE SEQUENCE</scope>
    <source>
        <tissue evidence="1">Shoot tissue taken approximately 20 cm above the soil surface</tissue>
    </source>
</reference>
<dbReference type="AlphaFoldDB" id="A0A0A9FX28"/>
<evidence type="ECO:0000313" key="1">
    <source>
        <dbReference type="EMBL" id="JAE17395.1"/>
    </source>
</evidence>
<dbReference type="EMBL" id="GBRH01180501">
    <property type="protein sequence ID" value="JAE17395.1"/>
    <property type="molecule type" value="Transcribed_RNA"/>
</dbReference>
<proteinExistence type="predicted"/>